<feature type="compositionally biased region" description="Polar residues" evidence="1">
    <location>
        <begin position="363"/>
        <end position="382"/>
    </location>
</feature>
<gene>
    <name evidence="2" type="ORF">NO2_1570</name>
</gene>
<protein>
    <submittedName>
        <fullName evidence="2">Phage tail fiber protein</fullName>
    </submittedName>
</protein>
<keyword evidence="3" id="KW-1185">Reference proteome</keyword>
<evidence type="ECO:0000313" key="2">
    <source>
        <dbReference type="EMBL" id="GBR77138.1"/>
    </source>
</evidence>
<proteinExistence type="predicted"/>
<evidence type="ECO:0000256" key="1">
    <source>
        <dbReference type="SAM" id="MobiDB-lite"/>
    </source>
</evidence>
<accession>A0A388TIR5</accession>
<feature type="region of interest" description="Disordered" evidence="1">
    <location>
        <begin position="288"/>
        <end position="318"/>
    </location>
</feature>
<feature type="region of interest" description="Disordered" evidence="1">
    <location>
        <begin position="68"/>
        <end position="90"/>
    </location>
</feature>
<dbReference type="AlphaFoldDB" id="A0A388TIR5"/>
<comment type="caution">
    <text evidence="2">The sequence shown here is derived from an EMBL/GenBank/DDBJ whole genome shotgun (WGS) entry which is preliminary data.</text>
</comment>
<sequence>MADDYGDQVKYKANPYNIDSEKKITASGMRTALGTKEDVANKKDTVANSPTEYPSSKAVYAHTSRVDNPHGVTKAQVGLGSADDTSDLDKPVSTATQTALSAKQDASSRVSAFTGNVSDDTKYPSAKLVYAHTSRVDNPHGVTAAQVGLGSADDTSDLDKPVSTATQAAITAEAALREAGDTAINTALAGKQASLPVGTILMYDGAGWADNSTLPGWYQCNGQKVGSVTLPDLRDKFIRGGKNGNNMARGGTGGADSQSITLQTANLPEHSHGATGLSISGLSFTDGSAASDGAHEHGLSGGAASAGNHQHDAHTGAVNGVDNGLVNIFGQASGVFSTAGNAGRQQSSDGSARDARHQLSINATHNSTGAHTHDFTSTSKASSAGAHTHSVTGTVSGGTVGGSTAATGSGTVFTVDTVPSYYSLIYIRRCA</sequence>
<reference evidence="2 3" key="1">
    <citation type="journal article" date="2019" name="ISME J.">
        <title>Genome analyses of uncultured TG2/ZB3 bacteria in 'Margulisbacteria' specifically attached to ectosymbiotic spirochetes of protists in the termite gut.</title>
        <authorList>
            <person name="Utami Y.D."/>
            <person name="Kuwahara H."/>
            <person name="Igai K."/>
            <person name="Murakami T."/>
            <person name="Sugaya K."/>
            <person name="Morikawa T."/>
            <person name="Nagura Y."/>
            <person name="Yuki M."/>
            <person name="Deevong P."/>
            <person name="Inoue T."/>
            <person name="Kihara K."/>
            <person name="Lo N."/>
            <person name="Yamada A."/>
            <person name="Ohkuma M."/>
            <person name="Hongoh Y."/>
        </authorList>
    </citation>
    <scope>NUCLEOTIDE SEQUENCE [LARGE SCALE GENOMIC DNA]</scope>
    <source>
        <strain evidence="2">NkOx7-02</strain>
    </source>
</reference>
<feature type="region of interest" description="Disordered" evidence="1">
    <location>
        <begin position="239"/>
        <end position="258"/>
    </location>
</feature>
<organism evidence="2 3">
    <name type="scientific">Candidatus Termititenax persephonae</name>
    <dbReference type="NCBI Taxonomy" id="2218525"/>
    <lineage>
        <taxon>Bacteria</taxon>
        <taxon>Bacillati</taxon>
        <taxon>Candidatus Margulisiibacteriota</taxon>
        <taxon>Candidatus Termititenacia</taxon>
        <taxon>Candidatus Termititenacales</taxon>
        <taxon>Candidatus Termititenacaceae</taxon>
        <taxon>Candidatus Termititenax</taxon>
    </lineage>
</organism>
<dbReference type="EMBL" id="BGZO01000117">
    <property type="protein sequence ID" value="GBR77138.1"/>
    <property type="molecule type" value="Genomic_DNA"/>
</dbReference>
<dbReference type="Proteomes" id="UP000275925">
    <property type="component" value="Unassembled WGS sequence"/>
</dbReference>
<name>A0A388TIR5_9BACT</name>
<feature type="region of interest" description="Disordered" evidence="1">
    <location>
        <begin position="363"/>
        <end position="395"/>
    </location>
</feature>
<evidence type="ECO:0000313" key="3">
    <source>
        <dbReference type="Proteomes" id="UP000275925"/>
    </source>
</evidence>
<dbReference type="SUPFAM" id="SSF88874">
    <property type="entry name" value="Receptor-binding domain of short tail fibre protein gp12"/>
    <property type="match status" value="1"/>
</dbReference>